<keyword evidence="2" id="KW-1133">Transmembrane helix</keyword>
<dbReference type="GO" id="GO:0016020">
    <property type="term" value="C:membrane"/>
    <property type="evidence" value="ECO:0007669"/>
    <property type="project" value="InterPro"/>
</dbReference>
<dbReference type="AlphaFoldDB" id="A0A1G9IY15"/>
<dbReference type="Proteomes" id="UP000198901">
    <property type="component" value="Unassembled WGS sequence"/>
</dbReference>
<dbReference type="CDD" id="cd00146">
    <property type="entry name" value="PKD"/>
    <property type="match status" value="1"/>
</dbReference>
<dbReference type="CDD" id="cd16917">
    <property type="entry name" value="HATPase_UhpB-NarQ-NarX-like"/>
    <property type="match status" value="1"/>
</dbReference>
<dbReference type="InterPro" id="IPR005467">
    <property type="entry name" value="His_kinase_dom"/>
</dbReference>
<dbReference type="STRING" id="563176.SAMN04488090_0671"/>
<protein>
    <submittedName>
        <fullName evidence="4">Two component regulator propeller</fullName>
    </submittedName>
</protein>
<dbReference type="SMART" id="SM00387">
    <property type="entry name" value="HATPase_c"/>
    <property type="match status" value="1"/>
</dbReference>
<dbReference type="Pfam" id="PF07730">
    <property type="entry name" value="HisKA_3"/>
    <property type="match status" value="1"/>
</dbReference>
<feature type="domain" description="Histidine kinase" evidence="3">
    <location>
        <begin position="820"/>
        <end position="1011"/>
    </location>
</feature>
<dbReference type="EMBL" id="FNGS01000001">
    <property type="protein sequence ID" value="SDL30149.1"/>
    <property type="molecule type" value="Genomic_DNA"/>
</dbReference>
<dbReference type="InterPro" id="IPR011110">
    <property type="entry name" value="Reg_prop"/>
</dbReference>
<evidence type="ECO:0000256" key="1">
    <source>
        <dbReference type="ARBA" id="ARBA00022553"/>
    </source>
</evidence>
<reference evidence="4 5" key="1">
    <citation type="submission" date="2016-10" db="EMBL/GenBank/DDBJ databases">
        <authorList>
            <person name="de Groot N.N."/>
        </authorList>
    </citation>
    <scope>NUCLEOTIDE SEQUENCE [LARGE SCALE GENOMIC DNA]</scope>
    <source>
        <strain evidence="4 5">DSM 21668</strain>
    </source>
</reference>
<evidence type="ECO:0000256" key="2">
    <source>
        <dbReference type="SAM" id="Phobius"/>
    </source>
</evidence>
<gene>
    <name evidence="4" type="ORF">SAMN04488090_0671</name>
</gene>
<dbReference type="Pfam" id="PF07494">
    <property type="entry name" value="Reg_prop"/>
    <property type="match status" value="3"/>
</dbReference>
<dbReference type="Pfam" id="PF02518">
    <property type="entry name" value="HATPase_c"/>
    <property type="match status" value="1"/>
</dbReference>
<dbReference type="InterPro" id="IPR015943">
    <property type="entry name" value="WD40/YVTN_repeat-like_dom_sf"/>
</dbReference>
<dbReference type="GO" id="GO:0046983">
    <property type="term" value="F:protein dimerization activity"/>
    <property type="evidence" value="ECO:0007669"/>
    <property type="project" value="InterPro"/>
</dbReference>
<dbReference type="InterPro" id="IPR036890">
    <property type="entry name" value="HATPase_C_sf"/>
</dbReference>
<keyword evidence="2" id="KW-0472">Membrane</keyword>
<keyword evidence="2" id="KW-0812">Transmembrane</keyword>
<dbReference type="Gene3D" id="3.30.565.10">
    <property type="entry name" value="Histidine kinase-like ATPase, C-terminal domain"/>
    <property type="match status" value="1"/>
</dbReference>
<evidence type="ECO:0000259" key="3">
    <source>
        <dbReference type="PROSITE" id="PS50109"/>
    </source>
</evidence>
<sequence>MQNLNPGMRLLSVLGLWLITALAGYAQQASDFSFQHLTSENGLSNDHITCMLKDRRGFMWFGTASGLNRFDGISCKVFKKDGRNGLAGNKILGLTEDADGWIWVSTQSGLCRFHPGSERFQSVALPDKNHAPVVSQLMLQGREYAWFSTLEHVYRIHLPTLRVRLFPCLGDPVSRHEVQRIFPDRAGRIWAMQYGALYRLDPATGTYTYHLGRDITHLQTNVLAQSLYEDRKGKLWLSTWEAGLLTFEKDHFEPVPGTFPFASCVLEYEAPGGDRLLLGGGGTNGLFLYLPGSGRTEQFVQRSRDDFSHNNSQVTCLYADRQTGMIWVGTEQGIEKVDPMTIFFKRILIPPKKEEASLSFYGQFSIVTAIRQDRTDPARFFIGLWGKGLLIWNRAKQSFSWFNEGLSDNEIIDVLQSRSGQLYVAAKGALDEWDPASQHWRHWKDFYHTPGIQHRIVAILEDEAGMIWLGSSYDGLFVLDPKTGSIRAWTFPGQAYGIGKRFQVYRMTEDRYRRLWVLTSGGLFRLDAARTYSREIRLTGISEAFMPSDLMQTALKIDSEENLWVSDAGRVLRADLDGRVTRVYTAKEGLQSDYVHGIEEDREGRLWMTTDNFLHRLDPATQTFRYFRKDNGLFGNASSNVITRASTGELFVGFTEAINYFLPEQVRPNPVAPVPVVTDVRIGNRHQDIVAGEAVTIRPEENAFTLSFVGLNYSQPEKNTYAYRLDGFDTDWTTTSARTATYTNLEPGTYTFRLRTANNDGRWNDQMAQLEIRIIPPYYKTTWFRTLGILLLAGLAYGVYRYREGQRRRLEAVRERIATDLHDDMGSTLSSIRIFSDVAQAQINGKVPEALPLLQRISHSATALSESMQDIIWTIQTRHNSLEDVVTRMREFGLRMTEARGIAFRMDVSEKFSETRLNVEQRRNIYLIFKESLNNAVKYSECKEVTVSLSASYRRLALTIRDDGKGFDRSTIRTGNGLPNLEKRAKEIKGTLTVTSAPGEGTRIELRMPFT</sequence>
<dbReference type="SUPFAM" id="SSF63829">
    <property type="entry name" value="Calcium-dependent phosphotriesterase"/>
    <property type="match status" value="2"/>
</dbReference>
<dbReference type="InterPro" id="IPR011123">
    <property type="entry name" value="Y_Y_Y"/>
</dbReference>
<feature type="transmembrane region" description="Helical" evidence="2">
    <location>
        <begin position="782"/>
        <end position="800"/>
    </location>
</feature>
<evidence type="ECO:0000313" key="5">
    <source>
        <dbReference type="Proteomes" id="UP000198901"/>
    </source>
</evidence>
<dbReference type="GO" id="GO:0000155">
    <property type="term" value="F:phosphorelay sensor kinase activity"/>
    <property type="evidence" value="ECO:0007669"/>
    <property type="project" value="InterPro"/>
</dbReference>
<dbReference type="InterPro" id="IPR003594">
    <property type="entry name" value="HATPase_dom"/>
</dbReference>
<evidence type="ECO:0000313" key="4">
    <source>
        <dbReference type="EMBL" id="SDL30149.1"/>
    </source>
</evidence>
<dbReference type="InterPro" id="IPR011712">
    <property type="entry name" value="Sig_transdc_His_kin_sub3_dim/P"/>
</dbReference>
<dbReference type="PROSITE" id="PS50109">
    <property type="entry name" value="HIS_KIN"/>
    <property type="match status" value="1"/>
</dbReference>
<keyword evidence="5" id="KW-1185">Reference proteome</keyword>
<dbReference type="Gene3D" id="2.130.10.10">
    <property type="entry name" value="YVTN repeat-like/Quinoprotein amine dehydrogenase"/>
    <property type="match status" value="2"/>
</dbReference>
<name>A0A1G9IY15_9BACT</name>
<dbReference type="InterPro" id="IPR013783">
    <property type="entry name" value="Ig-like_fold"/>
</dbReference>
<keyword evidence="1" id="KW-0597">Phosphoprotein</keyword>
<dbReference type="Pfam" id="PF07495">
    <property type="entry name" value="Y_Y_Y"/>
    <property type="match status" value="1"/>
</dbReference>
<dbReference type="Gene3D" id="2.60.40.10">
    <property type="entry name" value="Immunoglobulins"/>
    <property type="match status" value="1"/>
</dbReference>
<dbReference type="PANTHER" id="PTHR43547:SF2">
    <property type="entry name" value="HYBRID SIGNAL TRANSDUCTION HISTIDINE KINASE C"/>
    <property type="match status" value="1"/>
</dbReference>
<accession>A0A1G9IY15</accession>
<dbReference type="Gene3D" id="1.20.5.1930">
    <property type="match status" value="1"/>
</dbReference>
<dbReference type="SUPFAM" id="SSF55874">
    <property type="entry name" value="ATPase domain of HSP90 chaperone/DNA topoisomerase II/histidine kinase"/>
    <property type="match status" value="1"/>
</dbReference>
<proteinExistence type="predicted"/>
<dbReference type="PANTHER" id="PTHR43547">
    <property type="entry name" value="TWO-COMPONENT HISTIDINE KINASE"/>
    <property type="match status" value="1"/>
</dbReference>
<organism evidence="4 5">
    <name type="scientific">Siphonobacter aquaeclarae</name>
    <dbReference type="NCBI Taxonomy" id="563176"/>
    <lineage>
        <taxon>Bacteria</taxon>
        <taxon>Pseudomonadati</taxon>
        <taxon>Bacteroidota</taxon>
        <taxon>Cytophagia</taxon>
        <taxon>Cytophagales</taxon>
        <taxon>Cytophagaceae</taxon>
        <taxon>Siphonobacter</taxon>
    </lineage>
</organism>